<organism evidence="1 2">
    <name type="scientific">Pistacia integerrima</name>
    <dbReference type="NCBI Taxonomy" id="434235"/>
    <lineage>
        <taxon>Eukaryota</taxon>
        <taxon>Viridiplantae</taxon>
        <taxon>Streptophyta</taxon>
        <taxon>Embryophyta</taxon>
        <taxon>Tracheophyta</taxon>
        <taxon>Spermatophyta</taxon>
        <taxon>Magnoliopsida</taxon>
        <taxon>eudicotyledons</taxon>
        <taxon>Gunneridae</taxon>
        <taxon>Pentapetalae</taxon>
        <taxon>rosids</taxon>
        <taxon>malvids</taxon>
        <taxon>Sapindales</taxon>
        <taxon>Anacardiaceae</taxon>
        <taxon>Pistacia</taxon>
    </lineage>
</organism>
<evidence type="ECO:0000313" key="1">
    <source>
        <dbReference type="EMBL" id="KAJ0018490.1"/>
    </source>
</evidence>
<dbReference type="Proteomes" id="UP001163603">
    <property type="component" value="Chromosome 12"/>
</dbReference>
<reference evidence="2" key="1">
    <citation type="journal article" date="2023" name="G3 (Bethesda)">
        <title>Genome assembly and association tests identify interacting loci associated with vigor, precocity, and sex in interspecific pistachio rootstocks.</title>
        <authorList>
            <person name="Palmer W."/>
            <person name="Jacygrad E."/>
            <person name="Sagayaradj S."/>
            <person name="Cavanaugh K."/>
            <person name="Han R."/>
            <person name="Bertier L."/>
            <person name="Beede B."/>
            <person name="Kafkas S."/>
            <person name="Golino D."/>
            <person name="Preece J."/>
            <person name="Michelmore R."/>
        </authorList>
    </citation>
    <scope>NUCLEOTIDE SEQUENCE [LARGE SCALE GENOMIC DNA]</scope>
</reference>
<comment type="caution">
    <text evidence="1">The sequence shown here is derived from an EMBL/GenBank/DDBJ whole genome shotgun (WGS) entry which is preliminary data.</text>
</comment>
<accession>A0ACC0XK40</accession>
<protein>
    <submittedName>
        <fullName evidence="1">Uncharacterized protein</fullName>
    </submittedName>
</protein>
<sequence>MNMSKIRNLYLFNSLCLVVFCCFSCFRCSMDHALNLSLTFPKISKIS</sequence>
<name>A0ACC0XK40_9ROSI</name>
<evidence type="ECO:0000313" key="2">
    <source>
        <dbReference type="Proteomes" id="UP001163603"/>
    </source>
</evidence>
<proteinExistence type="predicted"/>
<gene>
    <name evidence="1" type="ORF">Pint_11702</name>
</gene>
<keyword evidence="2" id="KW-1185">Reference proteome</keyword>
<dbReference type="EMBL" id="CM047747">
    <property type="protein sequence ID" value="KAJ0018490.1"/>
    <property type="molecule type" value="Genomic_DNA"/>
</dbReference>